<gene>
    <name evidence="1" type="ORF">NEUTE1DRAFT_101204</name>
</gene>
<dbReference type="Proteomes" id="UP000008065">
    <property type="component" value="Unassembled WGS sequence"/>
</dbReference>
<evidence type="ECO:0000313" key="2">
    <source>
        <dbReference type="Proteomes" id="UP000008065"/>
    </source>
</evidence>
<reference evidence="2" key="1">
    <citation type="journal article" date="2011" name="Genetics">
        <title>Massive changes in genome architecture accompany the transition to self-fertility in the filamentous fungus Neurospora tetrasperma.</title>
        <authorList>
            <person name="Ellison C.E."/>
            <person name="Stajich J.E."/>
            <person name="Jacobson D.J."/>
            <person name="Natvig D.O."/>
            <person name="Lapidus A."/>
            <person name="Foster B."/>
            <person name="Aerts A."/>
            <person name="Riley R."/>
            <person name="Lindquist E.A."/>
            <person name="Grigoriev I.V."/>
            <person name="Taylor J.W."/>
        </authorList>
    </citation>
    <scope>NUCLEOTIDE SEQUENCE [LARGE SCALE GENOMIC DNA]</scope>
    <source>
        <strain evidence="2">FGSC 2508 / P0657</strain>
    </source>
</reference>
<dbReference type="AlphaFoldDB" id="F8ML12"/>
<protein>
    <submittedName>
        <fullName evidence="1">Uncharacterized protein</fullName>
    </submittedName>
</protein>
<proteinExistence type="predicted"/>
<accession>F8ML12</accession>
<sequence>MEVSVLCDQIRPCYIKLFGFSDRDVGGFGEGYAKPSLLSAGSTTLNLSLALNDESEVKDGYCQRLSMLVLAFEAAVGWHGLASAALGGECLTLLGSVASSRRLADLLVNVSIINMIQHITTPGNID</sequence>
<dbReference type="GeneID" id="20821738"/>
<organism evidence="1 2">
    <name type="scientific">Neurospora tetrasperma (strain FGSC 2508 / ATCC MYA-4615 / P0657)</name>
    <dbReference type="NCBI Taxonomy" id="510951"/>
    <lineage>
        <taxon>Eukaryota</taxon>
        <taxon>Fungi</taxon>
        <taxon>Dikarya</taxon>
        <taxon>Ascomycota</taxon>
        <taxon>Pezizomycotina</taxon>
        <taxon>Sordariomycetes</taxon>
        <taxon>Sordariomycetidae</taxon>
        <taxon>Sordariales</taxon>
        <taxon>Sordariaceae</taxon>
        <taxon>Neurospora</taxon>
    </lineage>
</organism>
<name>F8ML12_NEUT8</name>
<dbReference type="RefSeq" id="XP_009851386.1">
    <property type="nucleotide sequence ID" value="XM_009853084.1"/>
</dbReference>
<dbReference type="HOGENOM" id="CLU_1982181_0_0_1"/>
<keyword evidence="2" id="KW-1185">Reference proteome</keyword>
<dbReference type="EMBL" id="GL891304">
    <property type="protein sequence ID" value="EGO58337.1"/>
    <property type="molecule type" value="Genomic_DNA"/>
</dbReference>
<evidence type="ECO:0000313" key="1">
    <source>
        <dbReference type="EMBL" id="EGO58337.1"/>
    </source>
</evidence>
<dbReference type="VEuPathDB" id="FungiDB:NEUTE1DRAFT_101204"/>
<dbReference type="KEGG" id="nte:NEUTE1DRAFT101204"/>